<dbReference type="Gene3D" id="3.40.50.2000">
    <property type="entry name" value="Glycogen Phosphorylase B"/>
    <property type="match status" value="2"/>
</dbReference>
<dbReference type="SUPFAM" id="SSF49452">
    <property type="entry name" value="Starch-binding domain-like"/>
    <property type="match status" value="1"/>
</dbReference>
<keyword evidence="6" id="KW-0328">Glycosyltransferase</keyword>
<feature type="compositionally biased region" description="Low complexity" evidence="11">
    <location>
        <begin position="358"/>
        <end position="374"/>
    </location>
</feature>
<feature type="compositionally biased region" description="Low complexity" evidence="11">
    <location>
        <begin position="312"/>
        <end position="324"/>
    </location>
</feature>
<evidence type="ECO:0000256" key="3">
    <source>
        <dbReference type="ARBA" id="ARBA00007817"/>
    </source>
</evidence>
<dbReference type="GO" id="GO:0009011">
    <property type="term" value="F:alpha-1,4-glucan glucosyltransferase (ADP-glucose donor) activity"/>
    <property type="evidence" value="ECO:0007669"/>
    <property type="project" value="UniProtKB-EC"/>
</dbReference>
<dbReference type="InterPro" id="IPR011835">
    <property type="entry name" value="GS/SS"/>
</dbReference>
<dbReference type="InterPro" id="IPR002671">
    <property type="entry name" value="Ribosomal_eL22"/>
</dbReference>
<dbReference type="PANTHER" id="PTHR45825:SF11">
    <property type="entry name" value="ALPHA AMYLASE DOMAIN-CONTAINING PROTEIN"/>
    <property type="match status" value="1"/>
</dbReference>
<keyword evidence="14" id="KW-1185">Reference proteome</keyword>
<accession>A0A812LVF4</accession>
<dbReference type="Proteomes" id="UP000601435">
    <property type="component" value="Unassembled WGS sequence"/>
</dbReference>
<feature type="region of interest" description="Disordered" evidence="11">
    <location>
        <begin position="175"/>
        <end position="526"/>
    </location>
</feature>
<reference evidence="13" key="1">
    <citation type="submission" date="2021-02" db="EMBL/GenBank/DDBJ databases">
        <authorList>
            <person name="Dougan E. K."/>
            <person name="Rhodes N."/>
            <person name="Thang M."/>
            <person name="Chan C."/>
        </authorList>
    </citation>
    <scope>NUCLEOTIDE SEQUENCE</scope>
</reference>
<evidence type="ECO:0000256" key="7">
    <source>
        <dbReference type="ARBA" id="ARBA00022679"/>
    </source>
</evidence>
<evidence type="ECO:0000313" key="13">
    <source>
        <dbReference type="EMBL" id="CAE7247742.1"/>
    </source>
</evidence>
<dbReference type="GO" id="GO:0003735">
    <property type="term" value="F:structural constituent of ribosome"/>
    <property type="evidence" value="ECO:0007669"/>
    <property type="project" value="InterPro"/>
</dbReference>
<dbReference type="GO" id="GO:0005737">
    <property type="term" value="C:cytoplasm"/>
    <property type="evidence" value="ECO:0007669"/>
    <property type="project" value="UniProtKB-ARBA"/>
</dbReference>
<feature type="compositionally biased region" description="Polar residues" evidence="11">
    <location>
        <begin position="64"/>
        <end position="91"/>
    </location>
</feature>
<dbReference type="NCBIfam" id="TIGR02095">
    <property type="entry name" value="glgA"/>
    <property type="match status" value="1"/>
</dbReference>
<dbReference type="FunFam" id="3.30.1360.210:FF:000001">
    <property type="entry name" value="60S ribosomal protein L22 1"/>
    <property type="match status" value="1"/>
</dbReference>
<sequence length="1468" mass="157699">MPANRAVGPSMPIPAAVPKPADDQTGQDSRLEQHGSPAVASAEPEQDKEYRPDDIGPDRGGNVVNLSQRGTTDSRSLQSPLQPTAMVNSPQSRSSVAARSFASVQPNAHADLRPSASPTAIYTVDVGVLVDDVAWNSAAVAANPCLTGPSIPIPAALPIPADDPTGQDARLEQRSFPAVARTEPDRGEENQPDDIEPDRQADDVAAPAKPRVVRAAEPALGGQHVGRTDGIKRPDGPRNSPALPLQSAAASHLRGAGTVGGTGGSPERLGLRSSLQRSRLVTSPQNRAGVAGAARSPVGSQPNAPADLRQPASTAAAVVSAVSTGGHQERRRRIRSPGSPGNPVSRIPSNGGNAIERPGTTSSSPASTPAADGGYLVDGTEARSSRSSPVAFSAPSRQGARNSSGQSGSLHKGSGTNTETSNATRGDGAPVSAGHNVSLPENTRPNLALRKKAAGGPAPRRAVAERPEPSSPIRPELASEVQDASHDEEASAPGNSAAEDRAEQRPSQQRPSQVAPGDGGAGRSEPRSVTAFFEVECSETAPEEAVFLVLAHSSGGTWNINSGIMLETSPERFPCWSTAVPISVDAFSKIEFQFAISDRSLSQPPRFECLNCRRLPQTEGQDGQAHEIVYRGAWEDSRSTVTVRPLTLSPASSPVGPEPQEGGMALPAEPTARTAIMEGKGSPGHQSPGQCPVAADSTRRSRSLPETAALGPEISQIPVVIVSSEILPWSNSGGLGRVTASLARQFALRGHRTLAISPMYTKPPPEDEFTYLGSAWVRLDQMDHEVRCMHKFISLGEGKGCDYVLLDHGCYQHRPNGLYCDSKTGQDYGDNLYRFAMLSLCALEVPLRLTFNRVAYGQKVAFISNDWQAALVSVFLAHRYRRNGLYRDARNIHIIHNLGFQGKFSSRRSSVSTLLGLGKAAALDLAKDGDLNLCKGAILCGDRVVTVSRNYAIEIQTTQGGFGLDSLLAQKARMLRLVGIQNALDDEWDPRTDTHLARCYQADSMVPARRECKVFLQKKLGLIPAPRAVLFGFVGRLTWQKGVDVLARVVPWLLGGHGHGSGRAQVILMGEGEHNYQTLLKELELRNRGFVCGHTSFSPILEHQMMAGCDFILMPSRYEPCGLPQLAASVYGAVPIVTATGGLKDSIRGPQEGDSATGFLIQPPVSETSVRQALREAMMVFFQQPSRFQQMQRNAMSQAFRWSPAIDEYQQQICLAMSAPAQKPLWRCGRETGCVRFQFDGPKNFTYPAPHHQDCFMADGWGSLPCERALKEGPQLASLSVQTVVCLAFLGKCCQFEQGQPEQLKKAFVEAKSTRTDPAAALGTASSTGKLVTSLPRLATEQHGGEGIATWKKKGAGTAKKTLKFTIDCQQPAEDTIIEPKDFEKFLTNRIKVEGKTGNLGEKVSVHREKSKVHVTAEAPFSKRYLKYLGKKYLKAQQLRDFLRIVAPSKTSYEMRYFNINDEKGEED</sequence>
<dbReference type="GO" id="GO:2001070">
    <property type="term" value="F:starch binding"/>
    <property type="evidence" value="ECO:0007669"/>
    <property type="project" value="InterPro"/>
</dbReference>
<dbReference type="Pfam" id="PF01776">
    <property type="entry name" value="Ribosomal_L22e"/>
    <property type="match status" value="1"/>
</dbReference>
<comment type="similarity">
    <text evidence="3">Belongs to the eukaryotic ribosomal protein eL22 family.</text>
</comment>
<dbReference type="Gene3D" id="2.60.40.10">
    <property type="entry name" value="Immunoglobulins"/>
    <property type="match status" value="1"/>
</dbReference>
<feature type="region of interest" description="Disordered" evidence="11">
    <location>
        <begin position="676"/>
        <end position="696"/>
    </location>
</feature>
<feature type="compositionally biased region" description="Polar residues" evidence="11">
    <location>
        <begin position="385"/>
        <end position="424"/>
    </location>
</feature>
<dbReference type="InterPro" id="IPR013784">
    <property type="entry name" value="Carb-bd-like_fold"/>
</dbReference>
<dbReference type="OrthoDB" id="10263625at2759"/>
<feature type="domain" description="CBM20" evidence="12">
    <location>
        <begin position="523"/>
        <end position="632"/>
    </location>
</feature>
<evidence type="ECO:0000256" key="11">
    <source>
        <dbReference type="SAM" id="MobiDB-lite"/>
    </source>
</evidence>
<dbReference type="GO" id="GO:1990904">
    <property type="term" value="C:ribonucleoprotein complex"/>
    <property type="evidence" value="ECO:0007669"/>
    <property type="project" value="UniProtKB-KW"/>
</dbReference>
<dbReference type="InterPro" id="IPR001296">
    <property type="entry name" value="Glyco_trans_1"/>
</dbReference>
<feature type="region of interest" description="Disordered" evidence="11">
    <location>
        <begin position="1"/>
        <end position="112"/>
    </location>
</feature>
<evidence type="ECO:0000259" key="12">
    <source>
        <dbReference type="PROSITE" id="PS51166"/>
    </source>
</evidence>
<comment type="catalytic activity">
    <reaction evidence="1">
        <text>[(1-&gt;4)-alpha-D-glucosyl](n) + ADP-alpha-D-glucose = [(1-&gt;4)-alpha-D-glucosyl](n+1) + ADP + H(+)</text>
        <dbReference type="Rhea" id="RHEA:18189"/>
        <dbReference type="Rhea" id="RHEA-COMP:9584"/>
        <dbReference type="Rhea" id="RHEA-COMP:9587"/>
        <dbReference type="ChEBI" id="CHEBI:15378"/>
        <dbReference type="ChEBI" id="CHEBI:15444"/>
        <dbReference type="ChEBI" id="CHEBI:57498"/>
        <dbReference type="ChEBI" id="CHEBI:456216"/>
        <dbReference type="EC" id="2.4.1.21"/>
    </reaction>
</comment>
<evidence type="ECO:0000256" key="10">
    <source>
        <dbReference type="ARBA" id="ARBA00023274"/>
    </source>
</evidence>
<comment type="similarity">
    <text evidence="4">Belongs to the glycosyltransferase 1 family. Bacterial/plant glycogen synthase subfamily.</text>
</comment>
<dbReference type="InterPro" id="IPR013534">
    <property type="entry name" value="Starch_synth_cat_dom"/>
</dbReference>
<evidence type="ECO:0000256" key="1">
    <source>
        <dbReference type="ARBA" id="ARBA00001478"/>
    </source>
</evidence>
<keyword evidence="9" id="KW-0035">Amyloplast</keyword>
<proteinExistence type="inferred from homology"/>
<dbReference type="GO" id="GO:0005840">
    <property type="term" value="C:ribosome"/>
    <property type="evidence" value="ECO:0007669"/>
    <property type="project" value="UniProtKB-KW"/>
</dbReference>
<feature type="compositionally biased region" description="Low complexity" evidence="11">
    <location>
        <begin position="203"/>
        <end position="219"/>
    </location>
</feature>
<keyword evidence="9" id="KW-0934">Plastid</keyword>
<evidence type="ECO:0000256" key="2">
    <source>
        <dbReference type="ARBA" id="ARBA00004602"/>
    </source>
</evidence>
<dbReference type="EC" id="2.4.1.21" evidence="5"/>
<feature type="compositionally biased region" description="Basic and acidic residues" evidence="11">
    <location>
        <begin position="226"/>
        <end position="236"/>
    </location>
</feature>
<comment type="subcellular location">
    <subcellularLocation>
        <location evidence="2">Plastid</location>
        <location evidence="2">Amyloplast</location>
    </subcellularLocation>
</comment>
<dbReference type="HAMAP" id="MF_00484">
    <property type="entry name" value="Glycogen_synth"/>
    <property type="match status" value="1"/>
</dbReference>
<name>A0A812LVF4_9DINO</name>
<keyword evidence="7" id="KW-0808">Transferase</keyword>
<feature type="compositionally biased region" description="Low complexity" evidence="11">
    <location>
        <begin position="240"/>
        <end position="251"/>
    </location>
</feature>
<dbReference type="Pfam" id="PF00534">
    <property type="entry name" value="Glycos_transf_1"/>
    <property type="match status" value="1"/>
</dbReference>
<dbReference type="InterPro" id="IPR038526">
    <property type="entry name" value="Ribosomal_eL22_sf"/>
</dbReference>
<comment type="caution">
    <text evidence="13">The sequence shown here is derived from an EMBL/GenBank/DDBJ whole genome shotgun (WGS) entry which is preliminary data.</text>
</comment>
<dbReference type="InterPro" id="IPR002044">
    <property type="entry name" value="CBM20"/>
</dbReference>
<evidence type="ECO:0000256" key="5">
    <source>
        <dbReference type="ARBA" id="ARBA00012588"/>
    </source>
</evidence>
<protein>
    <recommendedName>
        <fullName evidence="5">starch synthase</fullName>
        <ecNumber evidence="5">2.4.1.21</ecNumber>
    </recommendedName>
</protein>
<evidence type="ECO:0000256" key="9">
    <source>
        <dbReference type="ARBA" id="ARBA00023234"/>
    </source>
</evidence>
<feature type="compositionally biased region" description="Basic and acidic residues" evidence="11">
    <location>
        <begin position="45"/>
        <end position="57"/>
    </location>
</feature>
<dbReference type="InterPro" id="IPR013783">
    <property type="entry name" value="Ig-like_fold"/>
</dbReference>
<keyword evidence="8" id="KW-0689">Ribosomal protein</keyword>
<dbReference type="GO" id="GO:0004373">
    <property type="term" value="F:alpha-1,4-glucan glucosyltransferase (UDP-glucose donor) activity"/>
    <property type="evidence" value="ECO:0007669"/>
    <property type="project" value="InterPro"/>
</dbReference>
<evidence type="ECO:0000256" key="4">
    <source>
        <dbReference type="ARBA" id="ARBA00010281"/>
    </source>
</evidence>
<organism evidence="13 14">
    <name type="scientific">Symbiodinium necroappetens</name>
    <dbReference type="NCBI Taxonomy" id="1628268"/>
    <lineage>
        <taxon>Eukaryota</taxon>
        <taxon>Sar</taxon>
        <taxon>Alveolata</taxon>
        <taxon>Dinophyceae</taxon>
        <taxon>Suessiales</taxon>
        <taxon>Symbiodiniaceae</taxon>
        <taxon>Symbiodinium</taxon>
    </lineage>
</organism>
<dbReference type="Pfam" id="PF08323">
    <property type="entry name" value="Glyco_transf_5"/>
    <property type="match status" value="1"/>
</dbReference>
<dbReference type="PROSITE" id="PS51166">
    <property type="entry name" value="CBM20"/>
    <property type="match status" value="1"/>
</dbReference>
<evidence type="ECO:0000256" key="8">
    <source>
        <dbReference type="ARBA" id="ARBA00022980"/>
    </source>
</evidence>
<keyword evidence="10" id="KW-0687">Ribonucleoprotein</keyword>
<dbReference type="SUPFAM" id="SSF53756">
    <property type="entry name" value="UDP-Glycosyltransferase/glycogen phosphorylase"/>
    <property type="match status" value="1"/>
</dbReference>
<dbReference type="CDD" id="cd03791">
    <property type="entry name" value="GT5_Glycogen_synthase_DULL1-like"/>
    <property type="match status" value="1"/>
</dbReference>
<dbReference type="PANTHER" id="PTHR45825">
    <property type="entry name" value="GRANULE-BOUND STARCH SYNTHASE 1, CHLOROPLASTIC/AMYLOPLASTIC"/>
    <property type="match status" value="1"/>
</dbReference>
<evidence type="ECO:0000256" key="6">
    <source>
        <dbReference type="ARBA" id="ARBA00022676"/>
    </source>
</evidence>
<feature type="compositionally biased region" description="Low complexity" evidence="11">
    <location>
        <begin position="92"/>
        <end position="104"/>
    </location>
</feature>
<feature type="compositionally biased region" description="Low complexity" evidence="11">
    <location>
        <begin position="271"/>
        <end position="283"/>
    </location>
</feature>
<evidence type="ECO:0000313" key="14">
    <source>
        <dbReference type="Proteomes" id="UP000601435"/>
    </source>
</evidence>
<dbReference type="Gene3D" id="3.30.1360.210">
    <property type="match status" value="1"/>
</dbReference>
<dbReference type="GO" id="GO:0006412">
    <property type="term" value="P:translation"/>
    <property type="evidence" value="ECO:0007669"/>
    <property type="project" value="InterPro"/>
</dbReference>
<gene>
    <name evidence="13" type="primary">SS1</name>
    <name evidence="13" type="ORF">SNEC2469_LOCUS4927</name>
</gene>
<dbReference type="EMBL" id="CAJNJA010009529">
    <property type="protein sequence ID" value="CAE7247742.1"/>
    <property type="molecule type" value="Genomic_DNA"/>
</dbReference>